<evidence type="ECO:0000256" key="3">
    <source>
        <dbReference type="ARBA" id="ARBA00023242"/>
    </source>
</evidence>
<evidence type="ECO:0000313" key="6">
    <source>
        <dbReference type="Ensembl" id="ENSGWIP00000013541.1"/>
    </source>
</evidence>
<comment type="subcellular location">
    <subcellularLocation>
        <location evidence="1">Nucleus</location>
        <location evidence="1">Nucleoplasm</location>
    </subcellularLocation>
</comment>
<evidence type="ECO:0000256" key="1">
    <source>
        <dbReference type="ARBA" id="ARBA00004642"/>
    </source>
</evidence>
<dbReference type="PANTHER" id="PTHR13798:SF11">
    <property type="entry name" value="RNA-BINDING PROTEIN 7-RELATED"/>
    <property type="match status" value="1"/>
</dbReference>
<protein>
    <recommendedName>
        <fullName evidence="5">RRM domain-containing protein</fullName>
    </recommendedName>
</protein>
<reference evidence="6" key="1">
    <citation type="submission" date="2020-06" db="EMBL/GenBank/DDBJ databases">
        <authorList>
            <consortium name="Wellcome Sanger Institute Data Sharing"/>
        </authorList>
    </citation>
    <scope>NUCLEOTIDE SEQUENCE [LARGE SCALE GENOMIC DNA]</scope>
</reference>
<sequence length="149" mass="17082">MGSNEANRTLFIRNLDSKVTEEILFELFLQAGPMVKTKIPKDTDGKQKTFGFAVYKHEESVPYAMELLNGTVLHGRSIHVQFRSGKFCNKQDQKNYFRDRMMLPLISRRVFPPCPVDELPSGHTLDKGRGLRGTAIFDERVCVYTALHF</sequence>
<dbReference type="GO" id="GO:0000381">
    <property type="term" value="P:regulation of alternative mRNA splicing, via spliceosome"/>
    <property type="evidence" value="ECO:0007669"/>
    <property type="project" value="TreeGrafter"/>
</dbReference>
<feature type="domain" description="RRM" evidence="5">
    <location>
        <begin position="8"/>
        <end position="85"/>
    </location>
</feature>
<keyword evidence="3" id="KW-0539">Nucleus</keyword>
<dbReference type="Pfam" id="PF00076">
    <property type="entry name" value="RRM_1"/>
    <property type="match status" value="1"/>
</dbReference>
<name>A0A8C5E1U5_GOUWI</name>
<organism evidence="6 7">
    <name type="scientific">Gouania willdenowi</name>
    <name type="common">Blunt-snouted clingfish</name>
    <name type="synonym">Lepadogaster willdenowi</name>
    <dbReference type="NCBI Taxonomy" id="441366"/>
    <lineage>
        <taxon>Eukaryota</taxon>
        <taxon>Metazoa</taxon>
        <taxon>Chordata</taxon>
        <taxon>Craniata</taxon>
        <taxon>Vertebrata</taxon>
        <taxon>Euteleostomi</taxon>
        <taxon>Actinopterygii</taxon>
        <taxon>Neopterygii</taxon>
        <taxon>Teleostei</taxon>
        <taxon>Neoteleostei</taxon>
        <taxon>Acanthomorphata</taxon>
        <taxon>Ovalentaria</taxon>
        <taxon>Blenniimorphae</taxon>
        <taxon>Blenniiformes</taxon>
        <taxon>Gobiesocoidei</taxon>
        <taxon>Gobiesocidae</taxon>
        <taxon>Gobiesocinae</taxon>
        <taxon>Gouania</taxon>
    </lineage>
</organism>
<dbReference type="InterPro" id="IPR035979">
    <property type="entry name" value="RBD_domain_sf"/>
</dbReference>
<dbReference type="InterPro" id="IPR000504">
    <property type="entry name" value="RRM_dom"/>
</dbReference>
<dbReference type="InterPro" id="IPR012677">
    <property type="entry name" value="Nucleotide-bd_a/b_plait_sf"/>
</dbReference>
<evidence type="ECO:0000256" key="2">
    <source>
        <dbReference type="ARBA" id="ARBA00022884"/>
    </source>
</evidence>
<reference evidence="6" key="3">
    <citation type="submission" date="2025-09" db="UniProtKB">
        <authorList>
            <consortium name="Ensembl"/>
        </authorList>
    </citation>
    <scope>IDENTIFICATION</scope>
</reference>
<dbReference type="AlphaFoldDB" id="A0A8C5E1U5"/>
<dbReference type="PANTHER" id="PTHR13798">
    <property type="entry name" value="RNA BINDING MOTIF RBM PROTEIN -RELATED"/>
    <property type="match status" value="1"/>
</dbReference>
<accession>A0A8C5E1U5</accession>
<evidence type="ECO:0000256" key="4">
    <source>
        <dbReference type="PROSITE-ProRule" id="PRU00176"/>
    </source>
</evidence>
<dbReference type="PROSITE" id="PS50102">
    <property type="entry name" value="RRM"/>
    <property type="match status" value="1"/>
</dbReference>
<keyword evidence="2 4" id="KW-0694">RNA-binding</keyword>
<dbReference type="Proteomes" id="UP000694680">
    <property type="component" value="Chromosome 13"/>
</dbReference>
<dbReference type="GO" id="GO:0003727">
    <property type="term" value="F:single-stranded RNA binding"/>
    <property type="evidence" value="ECO:0007669"/>
    <property type="project" value="TreeGrafter"/>
</dbReference>
<dbReference type="GO" id="GO:0005654">
    <property type="term" value="C:nucleoplasm"/>
    <property type="evidence" value="ECO:0007669"/>
    <property type="project" value="UniProtKB-SubCell"/>
</dbReference>
<evidence type="ECO:0000259" key="5">
    <source>
        <dbReference type="PROSITE" id="PS50102"/>
    </source>
</evidence>
<dbReference type="SMART" id="SM00360">
    <property type="entry name" value="RRM"/>
    <property type="match status" value="1"/>
</dbReference>
<dbReference type="Gene3D" id="3.30.70.330">
    <property type="match status" value="1"/>
</dbReference>
<dbReference type="InterPro" id="IPR052285">
    <property type="entry name" value="NEXT_complex_subunit"/>
</dbReference>
<reference evidence="6" key="2">
    <citation type="submission" date="2025-08" db="UniProtKB">
        <authorList>
            <consortium name="Ensembl"/>
        </authorList>
    </citation>
    <scope>IDENTIFICATION</scope>
</reference>
<keyword evidence="7" id="KW-1185">Reference proteome</keyword>
<proteinExistence type="predicted"/>
<dbReference type="Ensembl" id="ENSGWIT00000015010.1">
    <property type="protein sequence ID" value="ENSGWIP00000013541.1"/>
    <property type="gene ID" value="ENSGWIG00000007703.1"/>
</dbReference>
<dbReference type="SUPFAM" id="SSF54928">
    <property type="entry name" value="RNA-binding domain, RBD"/>
    <property type="match status" value="1"/>
</dbReference>
<evidence type="ECO:0000313" key="7">
    <source>
        <dbReference type="Proteomes" id="UP000694680"/>
    </source>
</evidence>
<dbReference type="CDD" id="cd12336">
    <property type="entry name" value="RRM_RBM7_like"/>
    <property type="match status" value="1"/>
</dbReference>